<reference evidence="4 5" key="1">
    <citation type="submission" date="2011-10" db="EMBL/GenBank/DDBJ databases">
        <authorList>
            <person name="Genoscope - CEA"/>
        </authorList>
    </citation>
    <scope>NUCLEOTIDE SEQUENCE [LARGE SCALE GENOMIC DNA]</scope>
    <source>
        <strain evidence="4 5">RCC 1105</strain>
    </source>
</reference>
<dbReference type="eggNOG" id="ENOG502RXZQ">
    <property type="taxonomic scope" value="Eukaryota"/>
</dbReference>
<gene>
    <name evidence="4" type="ORF">Bathy05g02160</name>
</gene>
<protein>
    <recommendedName>
        <fullName evidence="3">DUF3456 domain-containing protein</fullName>
    </recommendedName>
</protein>
<feature type="chain" id="PRO_5003917367" description="DUF3456 domain-containing protein" evidence="2">
    <location>
        <begin position="31"/>
        <end position="210"/>
    </location>
</feature>
<sequence length="210" mass="24524">MVAHRRHHFLLETFCFCAIIVALFPEKAYAIAGKCSACKAVSAELQEALNKENKQRNHIDMRGRLDSKGQRYGKLIPYSVSEQRYLELVEDFCETSRVPDYQLSKADLSRNETEDSWYKAPKGTVRGAQAKTEQREIQTYCERVMEEVEEELQTLLYEEKLNETNVEQYVCYELSPQCVSKAEWKKKKKDRKEGMDRHTGKYDTATMKEL</sequence>
<proteinExistence type="predicted"/>
<organism evidence="4 5">
    <name type="scientific">Bathycoccus prasinos</name>
    <dbReference type="NCBI Taxonomy" id="41875"/>
    <lineage>
        <taxon>Eukaryota</taxon>
        <taxon>Viridiplantae</taxon>
        <taxon>Chlorophyta</taxon>
        <taxon>Mamiellophyceae</taxon>
        <taxon>Mamiellales</taxon>
        <taxon>Bathycoccaceae</taxon>
        <taxon>Bathycoccus</taxon>
    </lineage>
</organism>
<accession>K8EEY0</accession>
<feature type="domain" description="DUF3456" evidence="3">
    <location>
        <begin position="34"/>
        <end position="178"/>
    </location>
</feature>
<dbReference type="PANTHER" id="PTHR13341">
    <property type="entry name" value="MIR-INTERACTING SAPOSIN-LIKE PROTEIN"/>
    <property type="match status" value="1"/>
</dbReference>
<dbReference type="AlphaFoldDB" id="K8EEY0"/>
<name>K8EEY0_9CHLO</name>
<feature type="compositionally biased region" description="Basic and acidic residues" evidence="1">
    <location>
        <begin position="191"/>
        <end position="210"/>
    </location>
</feature>
<dbReference type="InterPro" id="IPR042415">
    <property type="entry name" value="CNPY"/>
</dbReference>
<dbReference type="PANTHER" id="PTHR13341:SF2">
    <property type="entry name" value="PROTEIN SEELE"/>
    <property type="match status" value="1"/>
</dbReference>
<dbReference type="Proteomes" id="UP000198341">
    <property type="component" value="Chromosome 5"/>
</dbReference>
<dbReference type="InterPro" id="IPR021852">
    <property type="entry name" value="DUF3456"/>
</dbReference>
<keyword evidence="5" id="KW-1185">Reference proteome</keyword>
<evidence type="ECO:0000313" key="4">
    <source>
        <dbReference type="EMBL" id="CCO16682.1"/>
    </source>
</evidence>
<dbReference type="KEGG" id="bpg:Bathy05g02160"/>
<feature type="signal peptide" evidence="2">
    <location>
        <begin position="1"/>
        <end position="30"/>
    </location>
</feature>
<keyword evidence="2" id="KW-0732">Signal</keyword>
<dbReference type="GeneID" id="19015719"/>
<dbReference type="Pfam" id="PF11938">
    <property type="entry name" value="DUF3456"/>
    <property type="match status" value="1"/>
</dbReference>
<evidence type="ECO:0000256" key="1">
    <source>
        <dbReference type="SAM" id="MobiDB-lite"/>
    </source>
</evidence>
<dbReference type="EMBL" id="FO082274">
    <property type="protein sequence ID" value="CCO16682.1"/>
    <property type="molecule type" value="Genomic_DNA"/>
</dbReference>
<dbReference type="OrthoDB" id="192915at2759"/>
<feature type="region of interest" description="Disordered" evidence="1">
    <location>
        <begin position="185"/>
        <end position="210"/>
    </location>
</feature>
<dbReference type="RefSeq" id="XP_007513124.1">
    <property type="nucleotide sequence ID" value="XM_007513062.1"/>
</dbReference>
<evidence type="ECO:0000259" key="3">
    <source>
        <dbReference type="Pfam" id="PF11938"/>
    </source>
</evidence>
<evidence type="ECO:0000256" key="2">
    <source>
        <dbReference type="SAM" id="SignalP"/>
    </source>
</evidence>
<evidence type="ECO:0000313" key="5">
    <source>
        <dbReference type="Proteomes" id="UP000198341"/>
    </source>
</evidence>